<dbReference type="eggNOG" id="COG0624">
    <property type="taxonomic scope" value="Bacteria"/>
</dbReference>
<gene>
    <name evidence="9" type="ORF">FC32_GL001572</name>
</gene>
<evidence type="ECO:0000256" key="4">
    <source>
        <dbReference type="ARBA" id="ARBA00022723"/>
    </source>
</evidence>
<name>A0A0R1TSD4_9LACO</name>
<dbReference type="GO" id="GO:0006508">
    <property type="term" value="P:proteolysis"/>
    <property type="evidence" value="ECO:0007669"/>
    <property type="project" value="UniProtKB-KW"/>
</dbReference>
<dbReference type="SUPFAM" id="SSF55031">
    <property type="entry name" value="Bacterial exopeptidase dimerisation domain"/>
    <property type="match status" value="1"/>
</dbReference>
<dbReference type="InterPro" id="IPR002933">
    <property type="entry name" value="Peptidase_M20"/>
</dbReference>
<dbReference type="STRING" id="1423724.FC32_GL001572"/>
<evidence type="ECO:0000256" key="2">
    <source>
        <dbReference type="ARBA" id="ARBA00006247"/>
    </source>
</evidence>
<evidence type="ECO:0000313" key="10">
    <source>
        <dbReference type="Proteomes" id="UP000051324"/>
    </source>
</evidence>
<keyword evidence="7" id="KW-0224">Dipeptidase</keyword>
<dbReference type="CDD" id="cd03888">
    <property type="entry name" value="M20_PepV"/>
    <property type="match status" value="1"/>
</dbReference>
<dbReference type="OrthoDB" id="9761532at2"/>
<dbReference type="GO" id="GO:0008237">
    <property type="term" value="F:metallopeptidase activity"/>
    <property type="evidence" value="ECO:0007669"/>
    <property type="project" value="UniProtKB-KW"/>
</dbReference>
<dbReference type="GO" id="GO:0016805">
    <property type="term" value="F:dipeptidase activity"/>
    <property type="evidence" value="ECO:0007669"/>
    <property type="project" value="UniProtKB-KW"/>
</dbReference>
<organism evidence="9 10">
    <name type="scientific">Ligilactobacillus apodemi DSM 16634 = JCM 16172</name>
    <dbReference type="NCBI Taxonomy" id="1423724"/>
    <lineage>
        <taxon>Bacteria</taxon>
        <taxon>Bacillati</taxon>
        <taxon>Bacillota</taxon>
        <taxon>Bacilli</taxon>
        <taxon>Lactobacillales</taxon>
        <taxon>Lactobacillaceae</taxon>
        <taxon>Ligilactobacillus</taxon>
    </lineage>
</organism>
<comment type="caution">
    <text evidence="9">The sequence shown here is derived from an EMBL/GenBank/DDBJ whole genome shotgun (WGS) entry which is preliminary data.</text>
</comment>
<keyword evidence="4" id="KW-0479">Metal-binding</keyword>
<evidence type="ECO:0000256" key="5">
    <source>
        <dbReference type="ARBA" id="ARBA00022801"/>
    </source>
</evidence>
<dbReference type="InterPro" id="IPR011291">
    <property type="entry name" value="Pept_M20A_peptidaseV"/>
</dbReference>
<proteinExistence type="inferred from homology"/>
<keyword evidence="5" id="KW-0378">Hydrolase</keyword>
<evidence type="ECO:0000256" key="3">
    <source>
        <dbReference type="ARBA" id="ARBA00022670"/>
    </source>
</evidence>
<dbReference type="GO" id="GO:0008270">
    <property type="term" value="F:zinc ion binding"/>
    <property type="evidence" value="ECO:0007669"/>
    <property type="project" value="InterPro"/>
</dbReference>
<dbReference type="InterPro" id="IPR036264">
    <property type="entry name" value="Bact_exopeptidase_dim_dom"/>
</dbReference>
<comment type="cofactor">
    <cofactor evidence="1">
        <name>Zn(2+)</name>
        <dbReference type="ChEBI" id="CHEBI:29105"/>
    </cofactor>
</comment>
<evidence type="ECO:0000256" key="6">
    <source>
        <dbReference type="ARBA" id="ARBA00022833"/>
    </source>
</evidence>
<dbReference type="GO" id="GO:0008777">
    <property type="term" value="F:acetylornithine deacetylase activity"/>
    <property type="evidence" value="ECO:0007669"/>
    <property type="project" value="TreeGrafter"/>
</dbReference>
<dbReference type="Pfam" id="PF01546">
    <property type="entry name" value="Peptidase_M20"/>
    <property type="match status" value="1"/>
</dbReference>
<dbReference type="AlphaFoldDB" id="A0A0R1TSD4"/>
<dbReference type="RefSeq" id="WP_025087862.1">
    <property type="nucleotide sequence ID" value="NZ_AZFT01000053.1"/>
</dbReference>
<dbReference type="PANTHER" id="PTHR43808:SF31">
    <property type="entry name" value="N-ACETYL-L-CITRULLINE DEACETYLASE"/>
    <property type="match status" value="1"/>
</dbReference>
<evidence type="ECO:0000256" key="8">
    <source>
        <dbReference type="ARBA" id="ARBA00023049"/>
    </source>
</evidence>
<keyword evidence="8" id="KW-0482">Metalloprotease</keyword>
<dbReference type="Proteomes" id="UP000051324">
    <property type="component" value="Unassembled WGS sequence"/>
</dbReference>
<sequence>MTIDWKKEAEKRKDEMLTDLKTMLRIESVRDESKGTKEAPLGPGPKEALDKFLEIGQRDGFTTLELDGLAGHIEYGEGDETLGMLAHVDVMPAGNGWNTDPFEPVEKDGRLYARGASDDKGPSMAAYYGLKIVKELGLPVSKKVRFILGTDEESQWRGMTHYFEKMPQPDFGFSPDAFFPIINGEKGNVSFVADFVGTNGGKNELLSFDAGLRENMVPRDAEVLVKAADEKEMLAAFDEFVAKNPITGTAYLKDGNVYLHIIGKAAHAQEPRNGENAATYMATFLAQFDFGGAAASFIEFTAKYLHQDSRMTAFGIAYTDEIMGDLTMNSGIYNFEAGKGGQITLNFRFPKGTDEKDIEAGLKKAATPLDIEISRSGKLQVPHYVSPEDPLVKTLLAVYSEQTGEQAQGKVVGGGTYGRLMERGVAFGAMFPGVPDTMHQANEFIPVDDLVKAAAIYAQSIYELIK</sequence>
<dbReference type="PATRIC" id="fig|1423724.4.peg.1638"/>
<dbReference type="PROSITE" id="PS00759">
    <property type="entry name" value="ARGE_DAPE_CPG2_2"/>
    <property type="match status" value="1"/>
</dbReference>
<keyword evidence="10" id="KW-1185">Reference proteome</keyword>
<dbReference type="EMBL" id="AZFT01000053">
    <property type="protein sequence ID" value="KRL84287.1"/>
    <property type="molecule type" value="Genomic_DNA"/>
</dbReference>
<evidence type="ECO:0000256" key="7">
    <source>
        <dbReference type="ARBA" id="ARBA00022997"/>
    </source>
</evidence>
<dbReference type="InterPro" id="IPR010964">
    <property type="entry name" value="M20A_pepV-rel"/>
</dbReference>
<dbReference type="GO" id="GO:0006526">
    <property type="term" value="P:L-arginine biosynthetic process"/>
    <property type="evidence" value="ECO:0007669"/>
    <property type="project" value="TreeGrafter"/>
</dbReference>
<accession>A0A0R1TSD4</accession>
<dbReference type="NCBIfam" id="TIGR01886">
    <property type="entry name" value="dipeptidase"/>
    <property type="match status" value="1"/>
</dbReference>
<dbReference type="SUPFAM" id="SSF53187">
    <property type="entry name" value="Zn-dependent exopeptidases"/>
    <property type="match status" value="1"/>
</dbReference>
<protein>
    <submittedName>
        <fullName evidence="9">Xaa-His dipeptidase</fullName>
    </submittedName>
</protein>
<keyword evidence="3" id="KW-0645">Protease</keyword>
<dbReference type="NCBIfam" id="TIGR01887">
    <property type="entry name" value="dipeptidaselike"/>
    <property type="match status" value="1"/>
</dbReference>
<reference evidence="9 10" key="1">
    <citation type="journal article" date="2015" name="Genome Announc.">
        <title>Expanding the biotechnology potential of lactobacilli through comparative genomics of 213 strains and associated genera.</title>
        <authorList>
            <person name="Sun Z."/>
            <person name="Harris H.M."/>
            <person name="McCann A."/>
            <person name="Guo C."/>
            <person name="Argimon S."/>
            <person name="Zhang W."/>
            <person name="Yang X."/>
            <person name="Jeffery I.B."/>
            <person name="Cooney J.C."/>
            <person name="Kagawa T.F."/>
            <person name="Liu W."/>
            <person name="Song Y."/>
            <person name="Salvetti E."/>
            <person name="Wrobel A."/>
            <person name="Rasinkangas P."/>
            <person name="Parkhill J."/>
            <person name="Rea M.C."/>
            <person name="O'Sullivan O."/>
            <person name="Ritari J."/>
            <person name="Douillard F.P."/>
            <person name="Paul Ross R."/>
            <person name="Yang R."/>
            <person name="Briner A.E."/>
            <person name="Felis G.E."/>
            <person name="de Vos W.M."/>
            <person name="Barrangou R."/>
            <person name="Klaenhammer T.R."/>
            <person name="Caufield P.W."/>
            <person name="Cui Y."/>
            <person name="Zhang H."/>
            <person name="O'Toole P.W."/>
        </authorList>
    </citation>
    <scope>NUCLEOTIDE SEQUENCE [LARGE SCALE GENOMIC DNA]</scope>
    <source>
        <strain evidence="9 10">DSM 16634</strain>
    </source>
</reference>
<dbReference type="Gene3D" id="3.30.70.360">
    <property type="match status" value="2"/>
</dbReference>
<evidence type="ECO:0000313" key="9">
    <source>
        <dbReference type="EMBL" id="KRL84287.1"/>
    </source>
</evidence>
<dbReference type="InterPro" id="IPR001261">
    <property type="entry name" value="ArgE/DapE_CS"/>
</dbReference>
<dbReference type="NCBIfam" id="NF005591">
    <property type="entry name" value="PRK07318.1"/>
    <property type="match status" value="1"/>
</dbReference>
<keyword evidence="6" id="KW-0862">Zinc</keyword>
<dbReference type="InterPro" id="IPR050072">
    <property type="entry name" value="Peptidase_M20A"/>
</dbReference>
<dbReference type="PANTHER" id="PTHR43808">
    <property type="entry name" value="ACETYLORNITHINE DEACETYLASE"/>
    <property type="match status" value="1"/>
</dbReference>
<comment type="similarity">
    <text evidence="2">Belongs to the peptidase M20A family.</text>
</comment>
<evidence type="ECO:0000256" key="1">
    <source>
        <dbReference type="ARBA" id="ARBA00001947"/>
    </source>
</evidence>
<dbReference type="Gene3D" id="3.40.630.10">
    <property type="entry name" value="Zn peptidases"/>
    <property type="match status" value="1"/>
</dbReference>